<protein>
    <submittedName>
        <fullName evidence="2">Uncharacterized protein</fullName>
    </submittedName>
</protein>
<sequence length="205" mass="22628">MSPQSKKPVIYIGLLVLIAVFAFIVFNGMEQNNNSMLVEGILFNAEGVVPQDIIPRLAAEENFVVSTVIYEKVNPVNPLMFNGSNLFIVILTGNQKKVTQLIRVVDEGGNLLYCGTNFGDERTEEQITVEQCMTMLNDSESVVIRIEFPKPGATNSVVNFSDKRIVVEAKNADVINNVSFTVLETMFSNAEEVLYKSNVIAGQLS</sequence>
<accession>A0A2D6M1A4</accession>
<evidence type="ECO:0000313" key="3">
    <source>
        <dbReference type="Proteomes" id="UP000226592"/>
    </source>
</evidence>
<comment type="caution">
    <text evidence="2">The sequence shown here is derived from an EMBL/GenBank/DDBJ whole genome shotgun (WGS) entry which is preliminary data.</text>
</comment>
<dbReference type="AlphaFoldDB" id="A0A2D6M1A4"/>
<proteinExistence type="predicted"/>
<gene>
    <name evidence="2" type="ORF">CL943_02810</name>
</gene>
<keyword evidence="1" id="KW-1133">Transmembrane helix</keyword>
<keyword evidence="1" id="KW-0472">Membrane</keyword>
<name>A0A2D6M1A4_9ARCH</name>
<dbReference type="EMBL" id="NZBU01000009">
    <property type="protein sequence ID" value="MAG22210.1"/>
    <property type="molecule type" value="Genomic_DNA"/>
</dbReference>
<keyword evidence="1" id="KW-0812">Transmembrane</keyword>
<feature type="transmembrane region" description="Helical" evidence="1">
    <location>
        <begin position="9"/>
        <end position="29"/>
    </location>
</feature>
<evidence type="ECO:0000256" key="1">
    <source>
        <dbReference type="SAM" id="Phobius"/>
    </source>
</evidence>
<organism evidence="2 3">
    <name type="scientific">Candidatus Iainarchaeum sp</name>
    <dbReference type="NCBI Taxonomy" id="3101447"/>
    <lineage>
        <taxon>Archaea</taxon>
        <taxon>Candidatus Iainarchaeota</taxon>
        <taxon>Candidatus Iainarchaeia</taxon>
        <taxon>Candidatus Iainarchaeales</taxon>
        <taxon>Candidatus Iainarchaeaceae</taxon>
        <taxon>Candidatus Iainarchaeum</taxon>
    </lineage>
</organism>
<reference evidence="3" key="1">
    <citation type="submission" date="2017-09" db="EMBL/GenBank/DDBJ databases">
        <title>The Reconstruction of 2,631 Draft Metagenome-Assembled Genomes from the Global Oceans.</title>
        <authorList>
            <person name="Tully B.J."/>
            <person name="Graham E.D."/>
            <person name="Heidelberg J.F."/>
        </authorList>
    </citation>
    <scope>NUCLEOTIDE SEQUENCE [LARGE SCALE GENOMIC DNA]</scope>
</reference>
<dbReference type="Proteomes" id="UP000226592">
    <property type="component" value="Unassembled WGS sequence"/>
</dbReference>
<evidence type="ECO:0000313" key="2">
    <source>
        <dbReference type="EMBL" id="MAG22210.1"/>
    </source>
</evidence>